<keyword evidence="1" id="KW-0812">Transmembrane</keyword>
<sequence length="587" mass="63043">MTPQEFFAFLLPRMEVIQLGFGGLMLIMVLVTIGLLCTRANATQWEKKWHAGTPDNTADDLDVEHGSVHEISAAVATTGEKMADIMPGVLLIIGLLGTFLGLGIALNKASDILIDANSAGMDSAMTNLMGMMEGLGTKFKTSTWGIIAFLFLKTWAAIGKYDEKRLRWCAQKMKAAFEQKRQAAHLKQSRTEERFILALETIDASISRQGDATQSALLALQTGIEPLLKTLTAQGADALQASHAYGERLTQMGDTLEGIRQDAAGQMQAQAERQDKQLAQAIATRESLQRFIEANGENLAAIQHSAQQMANAAQGMGDSAKNLQSAIDGFRTGVTDVLATLKTDLGSTIDQMGDSFSQNMESISANMANATDGISHAVTDLSQNVGATMNEVRGSIEKSMDLQSKTQRDFIITSETLNEKVIAMTRLVDDLREQIVSGLRAVSENGRRVASLNTRYEALTDAGVQSAEAIAALVEELRTMQQRSPLQPALEKIDAGIGQLVRSVEKAHNDALSGSEASSALASLDNRLTDTLTTLNAIQRELAATHQASGNAQLAQTLKPLSATLQSLERKLSAPDTLNPAAWGVVS</sequence>
<keyword evidence="1" id="KW-1133">Transmembrane helix</keyword>
<dbReference type="Gene3D" id="1.20.120.20">
    <property type="entry name" value="Apolipoprotein"/>
    <property type="match status" value="1"/>
</dbReference>
<reference evidence="2 3" key="1">
    <citation type="submission" date="2015-06" db="EMBL/GenBank/DDBJ databases">
        <title>Genome sequencing of Cronobacter sp. strain DJ34 isolated from petroleum contaminated sludge of Duliajan Oil Fields, Assam, India.</title>
        <authorList>
            <person name="Pal S."/>
            <person name="Banerjee T.D."/>
            <person name="Roy A."/>
            <person name="Sar P."/>
            <person name="Kazy S.K."/>
        </authorList>
    </citation>
    <scope>NUCLEOTIDE SEQUENCE [LARGE SCALE GENOMIC DNA]</scope>
    <source>
        <strain evidence="2 3">DJ34</strain>
    </source>
</reference>
<comment type="caution">
    <text evidence="2">The sequence shown here is derived from an EMBL/GenBank/DDBJ whole genome shotgun (WGS) entry which is preliminary data.</text>
</comment>
<dbReference type="OrthoDB" id="8585483at2"/>
<accession>A0A0J8YFB3</accession>
<dbReference type="RefSeq" id="WP_048887209.1">
    <property type="nucleotide sequence ID" value="NZ_LFEJ01000003.1"/>
</dbReference>
<dbReference type="PATRIC" id="fig|1656095.3.peg.123"/>
<feature type="transmembrane region" description="Helical" evidence="1">
    <location>
        <begin position="16"/>
        <end position="38"/>
    </location>
</feature>
<dbReference type="AlphaFoldDB" id="A0A0J8YFB3"/>
<protein>
    <submittedName>
        <fullName evidence="2">Uncharacterized protein</fullName>
    </submittedName>
</protein>
<gene>
    <name evidence="2" type="ORF">ACH50_01765</name>
</gene>
<dbReference type="STRING" id="1121863.GCA_000621185_00495"/>
<evidence type="ECO:0000313" key="2">
    <source>
        <dbReference type="EMBL" id="KMV36164.1"/>
    </source>
</evidence>
<keyword evidence="3" id="KW-1185">Reference proteome</keyword>
<evidence type="ECO:0000256" key="1">
    <source>
        <dbReference type="SAM" id="Phobius"/>
    </source>
</evidence>
<dbReference type="Proteomes" id="UP000037315">
    <property type="component" value="Unassembled WGS sequence"/>
</dbReference>
<organism evidence="2 3">
    <name type="scientific">Franconibacter pulveris</name>
    <dbReference type="NCBI Taxonomy" id="435910"/>
    <lineage>
        <taxon>Bacteria</taxon>
        <taxon>Pseudomonadati</taxon>
        <taxon>Pseudomonadota</taxon>
        <taxon>Gammaproteobacteria</taxon>
        <taxon>Enterobacterales</taxon>
        <taxon>Enterobacteriaceae</taxon>
        <taxon>Franconibacter</taxon>
    </lineage>
</organism>
<name>A0A0J8YFB3_9ENTR</name>
<evidence type="ECO:0000313" key="3">
    <source>
        <dbReference type="Proteomes" id="UP000037315"/>
    </source>
</evidence>
<keyword evidence="1" id="KW-0472">Membrane</keyword>
<feature type="transmembrane region" description="Helical" evidence="1">
    <location>
        <begin position="88"/>
        <end position="106"/>
    </location>
</feature>
<proteinExistence type="predicted"/>
<dbReference type="EMBL" id="LFEJ01000003">
    <property type="protein sequence ID" value="KMV36164.1"/>
    <property type="molecule type" value="Genomic_DNA"/>
</dbReference>